<evidence type="ECO:0000256" key="1">
    <source>
        <dbReference type="ARBA" id="ARBA00022630"/>
    </source>
</evidence>
<keyword evidence="5" id="KW-1185">Reference proteome</keyword>
<dbReference type="EMBL" id="SXDP01000002">
    <property type="protein sequence ID" value="NEZ46338.1"/>
    <property type="molecule type" value="Genomic_DNA"/>
</dbReference>
<dbReference type="SUPFAM" id="SSF52218">
    <property type="entry name" value="Flavoproteins"/>
    <property type="match status" value="1"/>
</dbReference>
<reference evidence="4 5" key="1">
    <citation type="submission" date="2019-04" db="EMBL/GenBank/DDBJ databases">
        <title>Genome sequencing of Clostridium botulinum Groups I-IV and Clostridium butyricum.</title>
        <authorList>
            <person name="Brunt J."/>
            <person name="Van Vliet A.H.M."/>
            <person name="Stringer S.C."/>
            <person name="Carter A.T."/>
            <person name="Peck M.W."/>
        </authorList>
    </citation>
    <scope>NUCLEOTIDE SEQUENCE [LARGE SCALE GENOMIC DNA]</scope>
    <source>
        <strain evidence="4 5">IFR 18/094</strain>
    </source>
</reference>
<dbReference type="RefSeq" id="WP_163248596.1">
    <property type="nucleotide sequence ID" value="NZ_SXDP01000002.1"/>
</dbReference>
<evidence type="ECO:0000313" key="5">
    <source>
        <dbReference type="Proteomes" id="UP000473885"/>
    </source>
</evidence>
<feature type="domain" description="NADPH-dependent FMN reductase-like" evidence="3">
    <location>
        <begin position="3"/>
        <end position="149"/>
    </location>
</feature>
<evidence type="ECO:0000259" key="3">
    <source>
        <dbReference type="Pfam" id="PF03358"/>
    </source>
</evidence>
<dbReference type="PANTHER" id="PTHR43278:SF4">
    <property type="entry name" value="NAD(P)H-DEPENDENT FMN-CONTAINING OXIDOREDUCTASE YWQN-RELATED"/>
    <property type="match status" value="1"/>
</dbReference>
<dbReference type="Proteomes" id="UP000473885">
    <property type="component" value="Unassembled WGS sequence"/>
</dbReference>
<keyword evidence="1" id="KW-0285">Flavoprotein</keyword>
<dbReference type="AlphaFoldDB" id="A0A6M0RAT9"/>
<dbReference type="InterPro" id="IPR029039">
    <property type="entry name" value="Flavoprotein-like_sf"/>
</dbReference>
<organism evidence="4 5">
    <name type="scientific">Clostridium niameyense</name>
    <dbReference type="NCBI Taxonomy" id="1622073"/>
    <lineage>
        <taxon>Bacteria</taxon>
        <taxon>Bacillati</taxon>
        <taxon>Bacillota</taxon>
        <taxon>Clostridia</taxon>
        <taxon>Eubacteriales</taxon>
        <taxon>Clostridiaceae</taxon>
        <taxon>Clostridium</taxon>
    </lineage>
</organism>
<sequence length="181" mass="19773">MKKVILLSGSPNAEGNSIQILNECAKVIKENGVEAEVVSIAGMNLIDTMNSTEDSDDGFETIIKKIKDAQGLIVASPVYWGTARAEVMTALQRIAMASKKQGNFLSRMVGGPIAVARRGGHTSTIQEMMMFYLINDMIVPGSTYWNIVFGKESGDALKDEEGMKTVKRFSENVAYLVKVME</sequence>
<keyword evidence="2" id="KW-0288">FMN</keyword>
<proteinExistence type="predicted"/>
<comment type="caution">
    <text evidence="4">The sequence shown here is derived from an EMBL/GenBank/DDBJ whole genome shotgun (WGS) entry which is preliminary data.</text>
</comment>
<dbReference type="InterPro" id="IPR051796">
    <property type="entry name" value="ISF_SsuE-like"/>
</dbReference>
<gene>
    <name evidence="4" type="ORF">FDF74_03815</name>
</gene>
<dbReference type="GO" id="GO:0016491">
    <property type="term" value="F:oxidoreductase activity"/>
    <property type="evidence" value="ECO:0007669"/>
    <property type="project" value="InterPro"/>
</dbReference>
<dbReference type="Pfam" id="PF03358">
    <property type="entry name" value="FMN_red"/>
    <property type="match status" value="1"/>
</dbReference>
<dbReference type="InterPro" id="IPR005025">
    <property type="entry name" value="FMN_Rdtase-like_dom"/>
</dbReference>
<protein>
    <submittedName>
        <fullName evidence="4">Flavodoxin family protein</fullName>
    </submittedName>
</protein>
<evidence type="ECO:0000256" key="2">
    <source>
        <dbReference type="ARBA" id="ARBA00022643"/>
    </source>
</evidence>
<dbReference type="Gene3D" id="3.40.50.360">
    <property type="match status" value="1"/>
</dbReference>
<dbReference type="PANTHER" id="PTHR43278">
    <property type="entry name" value="NAD(P)H-DEPENDENT FMN-CONTAINING OXIDOREDUCTASE YWQN-RELATED"/>
    <property type="match status" value="1"/>
</dbReference>
<accession>A0A6M0RAT9</accession>
<evidence type="ECO:0000313" key="4">
    <source>
        <dbReference type="EMBL" id="NEZ46338.1"/>
    </source>
</evidence>
<name>A0A6M0RAT9_9CLOT</name>